<keyword evidence="2" id="KW-1185">Reference proteome</keyword>
<dbReference type="EMBL" id="MNBE01000398">
    <property type="protein sequence ID" value="OKP10038.1"/>
    <property type="molecule type" value="Genomic_DNA"/>
</dbReference>
<dbReference type="Proteomes" id="UP000186955">
    <property type="component" value="Unassembled WGS sequence"/>
</dbReference>
<comment type="caution">
    <text evidence="1">The sequence shown here is derived from an EMBL/GenBank/DDBJ whole genome shotgun (WGS) entry which is preliminary data.</text>
</comment>
<evidence type="ECO:0000313" key="1">
    <source>
        <dbReference type="EMBL" id="OKP10038.1"/>
    </source>
</evidence>
<proteinExistence type="predicted"/>
<reference evidence="1 2" key="1">
    <citation type="submission" date="2016-10" db="EMBL/GenBank/DDBJ databases">
        <title>Genome sequence of the ascomycete fungus Penicillium subrubescens.</title>
        <authorList>
            <person name="De Vries R.P."/>
            <person name="Peng M."/>
            <person name="Dilokpimol A."/>
            <person name="Hilden K."/>
            <person name="Makela M.R."/>
            <person name="Grigoriev I."/>
            <person name="Riley R."/>
            <person name="Granchi Z."/>
        </authorList>
    </citation>
    <scope>NUCLEOTIDE SEQUENCE [LARGE SCALE GENOMIC DNA]</scope>
    <source>
        <strain evidence="1 2">CBS 132785</strain>
    </source>
</reference>
<accession>A0A1Q5UC24</accession>
<gene>
    <name evidence="1" type="ORF">PENSUB_4503</name>
</gene>
<dbReference type="AlphaFoldDB" id="A0A1Q5UC24"/>
<protein>
    <submittedName>
        <fullName evidence="1">Uncharacterized protein</fullName>
    </submittedName>
</protein>
<name>A0A1Q5UC24_9EURO</name>
<organism evidence="1 2">
    <name type="scientific">Penicillium subrubescens</name>
    <dbReference type="NCBI Taxonomy" id="1316194"/>
    <lineage>
        <taxon>Eukaryota</taxon>
        <taxon>Fungi</taxon>
        <taxon>Dikarya</taxon>
        <taxon>Ascomycota</taxon>
        <taxon>Pezizomycotina</taxon>
        <taxon>Eurotiomycetes</taxon>
        <taxon>Eurotiomycetidae</taxon>
        <taxon>Eurotiales</taxon>
        <taxon>Aspergillaceae</taxon>
        <taxon>Penicillium</taxon>
    </lineage>
</organism>
<sequence>MLTSLVSASRTKRNNAYTQISTDQVKTYQLSNSVLWFKSAVKSEAVHGWINESIEQGDDIYVVVGYHTMMNARIIEGVADSVDTSAWLKLPVGEALAIAGAGIPLGSVVDPAIGA</sequence>
<evidence type="ECO:0000313" key="2">
    <source>
        <dbReference type="Proteomes" id="UP000186955"/>
    </source>
</evidence>